<evidence type="ECO:0000256" key="1">
    <source>
        <dbReference type="ARBA" id="ARBA00004239"/>
    </source>
</evidence>
<evidence type="ECO:0000256" key="3">
    <source>
        <dbReference type="SAM" id="SignalP"/>
    </source>
</evidence>
<dbReference type="EMBL" id="VRMN01000001">
    <property type="protein sequence ID" value="KAA8497786.1"/>
    <property type="molecule type" value="Genomic_DNA"/>
</dbReference>
<dbReference type="InterPro" id="IPR001767">
    <property type="entry name" value="Hedgehog_Hint"/>
</dbReference>
<comment type="subcellular location">
    <subcellularLocation>
        <location evidence="1">Secreted</location>
        <location evidence="1">Extracellular space</location>
    </subcellularLocation>
</comment>
<evidence type="ECO:0000256" key="2">
    <source>
        <dbReference type="ARBA" id="ARBA00022473"/>
    </source>
</evidence>
<dbReference type="CDD" id="cd00081">
    <property type="entry name" value="Hint"/>
    <property type="match status" value="1"/>
</dbReference>
<dbReference type="OrthoDB" id="5212at2759"/>
<dbReference type="InterPro" id="IPR052140">
    <property type="entry name" value="Dev_Signal_Hedgehog-like"/>
</dbReference>
<dbReference type="SUPFAM" id="SSF51294">
    <property type="entry name" value="Hedgehog/intein (Hint) domain"/>
    <property type="match status" value="1"/>
</dbReference>
<dbReference type="Gene3D" id="2.170.16.10">
    <property type="entry name" value="Hedgehog/Intein (Hint) domain"/>
    <property type="match status" value="1"/>
</dbReference>
<dbReference type="GO" id="GO:0016540">
    <property type="term" value="P:protein autoprocessing"/>
    <property type="evidence" value="ECO:0007669"/>
    <property type="project" value="InterPro"/>
</dbReference>
<gene>
    <name evidence="5" type="ORF">FVE85_5371</name>
</gene>
<feature type="domain" description="Hedgehog protein Hint" evidence="4">
    <location>
        <begin position="65"/>
        <end position="231"/>
    </location>
</feature>
<proteinExistence type="predicted"/>
<dbReference type="PRINTS" id="PR00632">
    <property type="entry name" value="SONICHHOG"/>
</dbReference>
<evidence type="ECO:0000259" key="4">
    <source>
        <dbReference type="Pfam" id="PF01079"/>
    </source>
</evidence>
<dbReference type="Proteomes" id="UP000324585">
    <property type="component" value="Unassembled WGS sequence"/>
</dbReference>
<dbReference type="InterPro" id="IPR036844">
    <property type="entry name" value="Hint_dom_sf"/>
</dbReference>
<dbReference type="GO" id="GO:0007267">
    <property type="term" value="P:cell-cell signaling"/>
    <property type="evidence" value="ECO:0007669"/>
    <property type="project" value="InterPro"/>
</dbReference>
<evidence type="ECO:0000313" key="5">
    <source>
        <dbReference type="EMBL" id="KAA8497786.1"/>
    </source>
</evidence>
<name>A0A5J4Z2D6_PORPP</name>
<dbReference type="Pfam" id="PF01079">
    <property type="entry name" value="Hint"/>
    <property type="match status" value="1"/>
</dbReference>
<feature type="chain" id="PRO_5023875764" evidence="3">
    <location>
        <begin position="18"/>
        <end position="362"/>
    </location>
</feature>
<dbReference type="PANTHER" id="PTHR46706">
    <property type="entry name" value="PROTEIN QUA-1-RELATED"/>
    <property type="match status" value="1"/>
</dbReference>
<feature type="signal peptide" evidence="3">
    <location>
        <begin position="1"/>
        <end position="17"/>
    </location>
</feature>
<dbReference type="AlphaFoldDB" id="A0A5J4Z2D6"/>
<keyword evidence="2" id="KW-0217">Developmental protein</keyword>
<organism evidence="5 6">
    <name type="scientific">Porphyridium purpureum</name>
    <name type="common">Red alga</name>
    <name type="synonym">Porphyridium cruentum</name>
    <dbReference type="NCBI Taxonomy" id="35688"/>
    <lineage>
        <taxon>Eukaryota</taxon>
        <taxon>Rhodophyta</taxon>
        <taxon>Bangiophyceae</taxon>
        <taxon>Porphyridiales</taxon>
        <taxon>Porphyridiaceae</taxon>
        <taxon>Porphyridium</taxon>
    </lineage>
</organism>
<keyword evidence="6" id="KW-1185">Reference proteome</keyword>
<dbReference type="GO" id="GO:0005576">
    <property type="term" value="C:extracellular region"/>
    <property type="evidence" value="ECO:0007669"/>
    <property type="project" value="UniProtKB-SubCell"/>
</dbReference>
<sequence length="362" mass="39488">MGMFVVLVGAIVAVTLGYSVSECAALKVDEVSSDADAVPLGNDGVVVRQEGLTTPTPTPTPTPFTDCFPATAYVELEDGRRVQMVGLRRGDRVRVNVGEEPALYSPVTFWGHRDKNAVGRNYVRIALASGKLLTLSATHLAYVYRYNDSGQRVRALVRANDIQMGDWMKDVDGYSRVAQINRDVAAKGLFNPHTAHGDIVVDGVLVSTYNAVLVARAAHALLMVERLVYQLLGDRISILGDLLYFQTPNVLRDLAIRRLSQIDVCQFSLLGSDSKAEHRKVKGYIATQETILCAVHFATHGCTTHRRAIPVNLDSARIESGRPARFELLGRLCFINQCQNGAAPAHLGCKPPSKCQCSQNAI</sequence>
<reference evidence="6" key="1">
    <citation type="journal article" date="2019" name="Nat. Commun.">
        <title>Expansion of phycobilisome linker gene families in mesophilic red algae.</title>
        <authorList>
            <person name="Lee J."/>
            <person name="Kim D."/>
            <person name="Bhattacharya D."/>
            <person name="Yoon H.S."/>
        </authorList>
    </citation>
    <scope>NUCLEOTIDE SEQUENCE [LARGE SCALE GENOMIC DNA]</scope>
    <source>
        <strain evidence="6">CCMP 1328</strain>
    </source>
</reference>
<comment type="caution">
    <text evidence="5">The sequence shown here is derived from an EMBL/GenBank/DDBJ whole genome shotgun (WGS) entry which is preliminary data.</text>
</comment>
<protein>
    <submittedName>
        <fullName evidence="5">Indian hedgehog B protein</fullName>
    </submittedName>
</protein>
<accession>A0A5J4Z2D6</accession>
<evidence type="ECO:0000313" key="6">
    <source>
        <dbReference type="Proteomes" id="UP000324585"/>
    </source>
</evidence>
<dbReference type="InterPro" id="IPR001657">
    <property type="entry name" value="Hedgehog"/>
</dbReference>
<dbReference type="PANTHER" id="PTHR46706:SF12">
    <property type="entry name" value="PROTEIN QUA-1-RELATED"/>
    <property type="match status" value="1"/>
</dbReference>
<keyword evidence="3" id="KW-0732">Signal</keyword>